<dbReference type="GO" id="GO:0009507">
    <property type="term" value="C:chloroplast"/>
    <property type="evidence" value="ECO:0007669"/>
    <property type="project" value="TreeGrafter"/>
</dbReference>
<protein>
    <recommendedName>
        <fullName evidence="1">PPIase cyclophilin-type domain-containing protein</fullName>
    </recommendedName>
</protein>
<dbReference type="AlphaFoldDB" id="A0AAV8URH9"/>
<reference evidence="2 3" key="1">
    <citation type="journal article" date="2023" name="Nat. Commun.">
        <title>Origin of minicircular mitochondrial genomes in red algae.</title>
        <authorList>
            <person name="Lee Y."/>
            <person name="Cho C.H."/>
            <person name="Lee Y.M."/>
            <person name="Park S.I."/>
            <person name="Yang J.H."/>
            <person name="West J.A."/>
            <person name="Bhattacharya D."/>
            <person name="Yoon H.S."/>
        </authorList>
    </citation>
    <scope>NUCLEOTIDE SEQUENCE [LARGE SCALE GENOMIC DNA]</scope>
    <source>
        <strain evidence="2 3">CCMP1338</strain>
        <tissue evidence="2">Whole cell</tissue>
    </source>
</reference>
<gene>
    <name evidence="2" type="ORF">NDN08_001624</name>
</gene>
<dbReference type="GO" id="GO:0003755">
    <property type="term" value="F:peptidyl-prolyl cis-trans isomerase activity"/>
    <property type="evidence" value="ECO:0007669"/>
    <property type="project" value="InterPro"/>
</dbReference>
<dbReference type="PANTHER" id="PTHR47724">
    <property type="entry name" value="PEPTIDYL-PROLYL CIS-TRANS ISOMERASE CYP26-2, CHLOROPLASTIC"/>
    <property type="match status" value="1"/>
</dbReference>
<proteinExistence type="predicted"/>
<feature type="domain" description="PPIase cyclophilin-type" evidence="1">
    <location>
        <begin position="97"/>
        <end position="296"/>
    </location>
</feature>
<name>A0AAV8URH9_9RHOD</name>
<dbReference type="Proteomes" id="UP001157974">
    <property type="component" value="Unassembled WGS sequence"/>
</dbReference>
<accession>A0AAV8URH9</accession>
<dbReference type="Gene3D" id="2.40.100.10">
    <property type="entry name" value="Cyclophilin-like"/>
    <property type="match status" value="1"/>
</dbReference>
<dbReference type="PROSITE" id="PS50072">
    <property type="entry name" value="CSA_PPIASE_2"/>
    <property type="match status" value="1"/>
</dbReference>
<dbReference type="EMBL" id="JAMWBK010000005">
    <property type="protein sequence ID" value="KAJ8905114.1"/>
    <property type="molecule type" value="Genomic_DNA"/>
</dbReference>
<dbReference type="SUPFAM" id="SSF50891">
    <property type="entry name" value="Cyclophilin-like"/>
    <property type="match status" value="1"/>
</dbReference>
<organism evidence="2 3">
    <name type="scientific">Rhodosorus marinus</name>
    <dbReference type="NCBI Taxonomy" id="101924"/>
    <lineage>
        <taxon>Eukaryota</taxon>
        <taxon>Rhodophyta</taxon>
        <taxon>Stylonematophyceae</taxon>
        <taxon>Stylonematales</taxon>
        <taxon>Stylonemataceae</taxon>
        <taxon>Rhodosorus</taxon>
    </lineage>
</organism>
<dbReference type="InterPro" id="IPR002130">
    <property type="entry name" value="Cyclophilin-type_PPIase_dom"/>
</dbReference>
<dbReference type="Pfam" id="PF00160">
    <property type="entry name" value="Pro_isomerase"/>
    <property type="match status" value="1"/>
</dbReference>
<dbReference type="InterPro" id="IPR029000">
    <property type="entry name" value="Cyclophilin-like_dom_sf"/>
</dbReference>
<evidence type="ECO:0000313" key="2">
    <source>
        <dbReference type="EMBL" id="KAJ8905114.1"/>
    </source>
</evidence>
<comment type="caution">
    <text evidence="2">The sequence shown here is derived from an EMBL/GenBank/DDBJ whole genome shotgun (WGS) entry which is preliminary data.</text>
</comment>
<evidence type="ECO:0000313" key="3">
    <source>
        <dbReference type="Proteomes" id="UP001157974"/>
    </source>
</evidence>
<dbReference type="InterPro" id="IPR044185">
    <property type="entry name" value="CYP26-2-like"/>
</dbReference>
<keyword evidence="3" id="KW-1185">Reference proteome</keyword>
<sequence>MGFIAGVVEGRRRIGGVQCCSAEGDGHGGIDRRKFSAALVSAAVVGFPYLANANVGGKDRCDAAFDVNCGSDGVKLKSLEVYPAPNFPDYKVTDRVFMEFSGAGSAIGRVTIGLFRDAAPSSVDVFARMVEGRLTSGLSYASSQVFKVEKDKRIDLGRLAKGAGKTEVRSIDYSGYVRRKYVSTADGGTENSDGNSLRHNAAGLISMVKGGGSFEFVITPSPTPDRTLDDDHVIIGQVLDGMDVIARLNNLAVNKPTSYKNTFISMGKAINDKRATAAEDDNFKPLQKTVIKYCGVLN</sequence>
<evidence type="ECO:0000259" key="1">
    <source>
        <dbReference type="PROSITE" id="PS50072"/>
    </source>
</evidence>
<dbReference type="PANTHER" id="PTHR47724:SF1">
    <property type="entry name" value="PEPTIDYL-PROLYL CIS-TRANS ISOMERASE CYP26-2, CHLOROPLASTIC"/>
    <property type="match status" value="1"/>
</dbReference>